<proteinExistence type="predicted"/>
<keyword evidence="2" id="KW-1185">Reference proteome</keyword>
<evidence type="ECO:0000313" key="2">
    <source>
        <dbReference type="Proteomes" id="UP001495147"/>
    </source>
</evidence>
<name>A0ABV0G7G7_9BURK</name>
<dbReference type="RefSeq" id="WP_347706494.1">
    <property type="nucleotide sequence ID" value="NZ_JBDPZD010000009.1"/>
</dbReference>
<dbReference type="Proteomes" id="UP001495147">
    <property type="component" value="Unassembled WGS sequence"/>
</dbReference>
<reference evidence="1 2" key="1">
    <citation type="submission" date="2024-05" db="EMBL/GenBank/DDBJ databases">
        <title>Roseateles sp. DJS-2-20 16S ribosomal RNA gene Genome sequencing and assembly.</title>
        <authorList>
            <person name="Woo H."/>
        </authorList>
    </citation>
    <scope>NUCLEOTIDE SEQUENCE [LARGE SCALE GENOMIC DNA]</scope>
    <source>
        <strain evidence="1 2">DJS-2-20</strain>
    </source>
</reference>
<evidence type="ECO:0000313" key="1">
    <source>
        <dbReference type="EMBL" id="MEO3693684.1"/>
    </source>
</evidence>
<sequence length="80" mass="9187">MKPFDIEVQRLKSLRHDKGAMELRMDALVLARKTSDEETGSPSTCLRLSDEDARTLLMLLKQKFAELDKLQPRSRRSGRA</sequence>
<comment type="caution">
    <text evidence="1">The sequence shown here is derived from an EMBL/GenBank/DDBJ whole genome shotgun (WGS) entry which is preliminary data.</text>
</comment>
<protein>
    <submittedName>
        <fullName evidence="1">Uncharacterized protein</fullName>
    </submittedName>
</protein>
<accession>A0ABV0G7G7</accession>
<organism evidence="1 2">
    <name type="scientific">Roseateles paludis</name>
    <dbReference type="NCBI Taxonomy" id="3145238"/>
    <lineage>
        <taxon>Bacteria</taxon>
        <taxon>Pseudomonadati</taxon>
        <taxon>Pseudomonadota</taxon>
        <taxon>Betaproteobacteria</taxon>
        <taxon>Burkholderiales</taxon>
        <taxon>Sphaerotilaceae</taxon>
        <taxon>Roseateles</taxon>
    </lineage>
</organism>
<dbReference type="EMBL" id="JBDPZD010000009">
    <property type="protein sequence ID" value="MEO3693684.1"/>
    <property type="molecule type" value="Genomic_DNA"/>
</dbReference>
<gene>
    <name evidence="1" type="ORF">ABDJ85_19595</name>
</gene>